<evidence type="ECO:0000256" key="2">
    <source>
        <dbReference type="ARBA" id="ARBA00022692"/>
    </source>
</evidence>
<dbReference type="EMBL" id="BLXT01003576">
    <property type="protein sequence ID" value="GFO02213.1"/>
    <property type="molecule type" value="Genomic_DNA"/>
</dbReference>
<accession>A0AAV4A4T9</accession>
<evidence type="ECO:0000256" key="4">
    <source>
        <dbReference type="ARBA" id="ARBA00023136"/>
    </source>
</evidence>
<dbReference type="SUPFAM" id="SSF81321">
    <property type="entry name" value="Family A G protein-coupled receptor-like"/>
    <property type="match status" value="1"/>
</dbReference>
<dbReference type="GO" id="GO:0004930">
    <property type="term" value="F:G protein-coupled receptor activity"/>
    <property type="evidence" value="ECO:0007669"/>
    <property type="project" value="InterPro"/>
</dbReference>
<keyword evidence="8" id="KW-1185">Reference proteome</keyword>
<evidence type="ECO:0000313" key="8">
    <source>
        <dbReference type="Proteomes" id="UP000735302"/>
    </source>
</evidence>
<comment type="caution">
    <text evidence="7">The sequence shown here is derived from an EMBL/GenBank/DDBJ whole genome shotgun (WGS) entry which is preliminary data.</text>
</comment>
<dbReference type="Proteomes" id="UP000735302">
    <property type="component" value="Unassembled WGS sequence"/>
</dbReference>
<dbReference type="AlphaFoldDB" id="A0AAV4A4T9"/>
<sequence>MSETPLQHWENRSYDSSLYNLAKGYLSDVQFELAALVLVYMLQLINIAALIGNSLNIVVFMKLGFSESSNISLTALAASDLVWVVMSVWSNVCFLLSFEDARLPFQVLNVSFLTSSTPYLFVGRTVAWITAFISFERCLCILAPLKVKSLITPKITSVVVLVITTLTFGPVLLTYLRYNFVWLPYMNATILDVAPNDNAYFIIMEKIVLGGIQPISAFSIVLVCTVFLVVQLRKFSSWRKSVMSAKGQWGHKSGQNLASSLSAVGQDKFLRERNV</sequence>
<evidence type="ECO:0000259" key="6">
    <source>
        <dbReference type="PROSITE" id="PS50262"/>
    </source>
</evidence>
<keyword evidence="7" id="KW-0675">Receptor</keyword>
<dbReference type="Gene3D" id="1.20.1070.10">
    <property type="entry name" value="Rhodopsin 7-helix transmembrane proteins"/>
    <property type="match status" value="1"/>
</dbReference>
<protein>
    <submittedName>
        <fullName evidence="7">Chemosensory receptor b</fullName>
    </submittedName>
</protein>
<evidence type="ECO:0000256" key="5">
    <source>
        <dbReference type="SAM" id="Phobius"/>
    </source>
</evidence>
<feature type="transmembrane region" description="Helical" evidence="5">
    <location>
        <begin position="207"/>
        <end position="230"/>
    </location>
</feature>
<dbReference type="InterPro" id="IPR017452">
    <property type="entry name" value="GPCR_Rhodpsn_7TM"/>
</dbReference>
<feature type="transmembrane region" description="Helical" evidence="5">
    <location>
        <begin position="73"/>
        <end position="98"/>
    </location>
</feature>
<feature type="domain" description="G-protein coupled receptors family 1 profile" evidence="6">
    <location>
        <begin position="52"/>
        <end position="275"/>
    </location>
</feature>
<keyword evidence="4 5" id="KW-0472">Membrane</keyword>
<reference evidence="7 8" key="1">
    <citation type="journal article" date="2021" name="Elife">
        <title>Chloroplast acquisition without the gene transfer in kleptoplastic sea slugs, Plakobranchus ocellatus.</title>
        <authorList>
            <person name="Maeda T."/>
            <person name="Takahashi S."/>
            <person name="Yoshida T."/>
            <person name="Shimamura S."/>
            <person name="Takaki Y."/>
            <person name="Nagai Y."/>
            <person name="Toyoda A."/>
            <person name="Suzuki Y."/>
            <person name="Arimoto A."/>
            <person name="Ishii H."/>
            <person name="Satoh N."/>
            <person name="Nishiyama T."/>
            <person name="Hasebe M."/>
            <person name="Maruyama T."/>
            <person name="Minagawa J."/>
            <person name="Obokata J."/>
            <person name="Shigenobu S."/>
        </authorList>
    </citation>
    <scope>NUCLEOTIDE SEQUENCE [LARGE SCALE GENOMIC DNA]</scope>
</reference>
<proteinExistence type="predicted"/>
<feature type="transmembrane region" description="Helical" evidence="5">
    <location>
        <begin position="33"/>
        <end position="61"/>
    </location>
</feature>
<feature type="transmembrane region" description="Helical" evidence="5">
    <location>
        <begin position="118"/>
        <end position="143"/>
    </location>
</feature>
<dbReference type="PROSITE" id="PS50262">
    <property type="entry name" value="G_PROTEIN_RECEP_F1_2"/>
    <property type="match status" value="1"/>
</dbReference>
<gene>
    <name evidence="7" type="ORF">PoB_002871800</name>
</gene>
<evidence type="ECO:0000256" key="3">
    <source>
        <dbReference type="ARBA" id="ARBA00022989"/>
    </source>
</evidence>
<dbReference type="GO" id="GO:0016020">
    <property type="term" value="C:membrane"/>
    <property type="evidence" value="ECO:0007669"/>
    <property type="project" value="UniProtKB-SubCell"/>
</dbReference>
<feature type="transmembrane region" description="Helical" evidence="5">
    <location>
        <begin position="155"/>
        <end position="176"/>
    </location>
</feature>
<dbReference type="PRINTS" id="PR00237">
    <property type="entry name" value="GPCRRHODOPSN"/>
</dbReference>
<dbReference type="InterPro" id="IPR000276">
    <property type="entry name" value="GPCR_Rhodpsn"/>
</dbReference>
<keyword evidence="3 5" id="KW-1133">Transmembrane helix</keyword>
<keyword evidence="2 5" id="KW-0812">Transmembrane</keyword>
<name>A0AAV4A4T9_9GAST</name>
<evidence type="ECO:0000256" key="1">
    <source>
        <dbReference type="ARBA" id="ARBA00004370"/>
    </source>
</evidence>
<evidence type="ECO:0000313" key="7">
    <source>
        <dbReference type="EMBL" id="GFO02213.1"/>
    </source>
</evidence>
<comment type="subcellular location">
    <subcellularLocation>
        <location evidence="1">Membrane</location>
    </subcellularLocation>
</comment>
<organism evidence="7 8">
    <name type="scientific">Plakobranchus ocellatus</name>
    <dbReference type="NCBI Taxonomy" id="259542"/>
    <lineage>
        <taxon>Eukaryota</taxon>
        <taxon>Metazoa</taxon>
        <taxon>Spiralia</taxon>
        <taxon>Lophotrochozoa</taxon>
        <taxon>Mollusca</taxon>
        <taxon>Gastropoda</taxon>
        <taxon>Heterobranchia</taxon>
        <taxon>Euthyneura</taxon>
        <taxon>Panpulmonata</taxon>
        <taxon>Sacoglossa</taxon>
        <taxon>Placobranchoidea</taxon>
        <taxon>Plakobranchidae</taxon>
        <taxon>Plakobranchus</taxon>
    </lineage>
</organism>